<name>A0A7Y2M3F6_9MICO</name>
<feature type="non-terminal residue" evidence="7">
    <location>
        <position position="1"/>
    </location>
</feature>
<sequence length="156" mass="15475">CAASARLRRALRRELAHARIAFGGAGVIAYVTATSIVVVACHAATFVVACLAVGVPASPPQLVAVALLTVLAGSVPLGIGGWGPRETVAAWAFAMLGLGAADGVAASTAFGVLATIAVLPGAAVLAASARRPRAVRVALPAERPETGVAFRQESSA</sequence>
<dbReference type="EMBL" id="JABEMB010000065">
    <property type="protein sequence ID" value="NNH05492.1"/>
    <property type="molecule type" value="Genomic_DNA"/>
</dbReference>
<keyword evidence="2" id="KW-1003">Cell membrane</keyword>
<accession>A0A7Y2M3F6</accession>
<reference evidence="7 8" key="1">
    <citation type="submission" date="2020-05" db="EMBL/GenBank/DDBJ databases">
        <title>MicrobeNet Type strains.</title>
        <authorList>
            <person name="Nicholson A.C."/>
        </authorList>
    </citation>
    <scope>NUCLEOTIDE SEQUENCE [LARGE SCALE GENOMIC DNA]</scope>
    <source>
        <strain evidence="7 8">JCM 14282</strain>
    </source>
</reference>
<feature type="transmembrane region" description="Helical" evidence="6">
    <location>
        <begin position="27"/>
        <end position="55"/>
    </location>
</feature>
<dbReference type="Proteomes" id="UP000543598">
    <property type="component" value="Unassembled WGS sequence"/>
</dbReference>
<dbReference type="PANTHER" id="PTHR40277:SF1">
    <property type="entry name" value="BLL5419 PROTEIN"/>
    <property type="match status" value="1"/>
</dbReference>
<evidence type="ECO:0000313" key="8">
    <source>
        <dbReference type="Proteomes" id="UP000543598"/>
    </source>
</evidence>
<dbReference type="PANTHER" id="PTHR40277">
    <property type="entry name" value="BLL5419 PROTEIN"/>
    <property type="match status" value="1"/>
</dbReference>
<evidence type="ECO:0000256" key="2">
    <source>
        <dbReference type="ARBA" id="ARBA00022475"/>
    </source>
</evidence>
<evidence type="ECO:0000256" key="3">
    <source>
        <dbReference type="ARBA" id="ARBA00022692"/>
    </source>
</evidence>
<protein>
    <submittedName>
        <fullName evidence="7">UPF0104 family protein</fullName>
    </submittedName>
</protein>
<dbReference type="Pfam" id="PF03706">
    <property type="entry name" value="LPG_synthase_TM"/>
    <property type="match status" value="1"/>
</dbReference>
<comment type="caution">
    <text evidence="7">The sequence shown here is derived from an EMBL/GenBank/DDBJ whole genome shotgun (WGS) entry which is preliminary data.</text>
</comment>
<evidence type="ECO:0000256" key="6">
    <source>
        <dbReference type="SAM" id="Phobius"/>
    </source>
</evidence>
<feature type="transmembrane region" description="Helical" evidence="6">
    <location>
        <begin position="103"/>
        <end position="126"/>
    </location>
</feature>
<keyword evidence="3 6" id="KW-0812">Transmembrane</keyword>
<dbReference type="GO" id="GO:0005886">
    <property type="term" value="C:plasma membrane"/>
    <property type="evidence" value="ECO:0007669"/>
    <property type="project" value="UniProtKB-SubCell"/>
</dbReference>
<dbReference type="RefSeq" id="WP_170283318.1">
    <property type="nucleotide sequence ID" value="NZ_JABEMB010000065.1"/>
</dbReference>
<comment type="subcellular location">
    <subcellularLocation>
        <location evidence="1">Cell membrane</location>
        <topology evidence="1">Multi-pass membrane protein</topology>
    </subcellularLocation>
</comment>
<proteinExistence type="predicted"/>
<keyword evidence="4 6" id="KW-1133">Transmembrane helix</keyword>
<evidence type="ECO:0000256" key="1">
    <source>
        <dbReference type="ARBA" id="ARBA00004651"/>
    </source>
</evidence>
<dbReference type="AlphaFoldDB" id="A0A7Y2M3F6"/>
<evidence type="ECO:0000313" key="7">
    <source>
        <dbReference type="EMBL" id="NNH05492.1"/>
    </source>
</evidence>
<evidence type="ECO:0000256" key="5">
    <source>
        <dbReference type="ARBA" id="ARBA00023136"/>
    </source>
</evidence>
<feature type="transmembrane region" description="Helical" evidence="6">
    <location>
        <begin position="62"/>
        <end position="83"/>
    </location>
</feature>
<keyword evidence="5 6" id="KW-0472">Membrane</keyword>
<keyword evidence="8" id="KW-1185">Reference proteome</keyword>
<evidence type="ECO:0000256" key="4">
    <source>
        <dbReference type="ARBA" id="ARBA00022989"/>
    </source>
</evidence>
<dbReference type="InterPro" id="IPR022791">
    <property type="entry name" value="L-PG_synthase/AglD"/>
</dbReference>
<gene>
    <name evidence="7" type="ORF">HLA99_16770</name>
</gene>
<organism evidence="7 8">
    <name type="scientific">Microbacterium ulmi</name>
    <dbReference type="NCBI Taxonomy" id="179095"/>
    <lineage>
        <taxon>Bacteria</taxon>
        <taxon>Bacillati</taxon>
        <taxon>Actinomycetota</taxon>
        <taxon>Actinomycetes</taxon>
        <taxon>Micrococcales</taxon>
        <taxon>Microbacteriaceae</taxon>
        <taxon>Microbacterium</taxon>
    </lineage>
</organism>